<dbReference type="EMBL" id="QXHD01000003">
    <property type="protein sequence ID" value="NEZ54297.1"/>
    <property type="molecule type" value="Genomic_DNA"/>
</dbReference>
<comment type="caution">
    <text evidence="1">The sequence shown here is derived from an EMBL/GenBank/DDBJ whole genome shotgun (WGS) entry which is preliminary data.</text>
</comment>
<dbReference type="RefSeq" id="WP_163695797.1">
    <property type="nucleotide sequence ID" value="NZ_QXHD01000003.1"/>
</dbReference>
<reference evidence="1 2" key="1">
    <citation type="journal article" date="2020" name="Microb. Ecol.">
        <title>Ecogenomics of the Marine Benthic Filamentous Cyanobacterium Adonisia.</title>
        <authorList>
            <person name="Walter J.M."/>
            <person name="Coutinho F.H."/>
            <person name="Leomil L."/>
            <person name="Hargreaves P.I."/>
            <person name="Campeao M.E."/>
            <person name="Vieira V.V."/>
            <person name="Silva B.S."/>
            <person name="Fistarol G.O."/>
            <person name="Salomon P.S."/>
            <person name="Sawabe T."/>
            <person name="Mino S."/>
            <person name="Hosokawa M."/>
            <person name="Miyashita H."/>
            <person name="Maruyama F."/>
            <person name="van Verk M.C."/>
            <person name="Dutilh B.E."/>
            <person name="Thompson C.C."/>
            <person name="Thompson F.L."/>
        </authorList>
    </citation>
    <scope>NUCLEOTIDE SEQUENCE [LARGE SCALE GENOMIC DNA]</scope>
    <source>
        <strain evidence="1 2">CCMR0081</strain>
    </source>
</reference>
<keyword evidence="2" id="KW-1185">Reference proteome</keyword>
<sequence>MSWELISDVEPGFDWVTLEAPLIGEQTLRVEQNWSYAGPFPGKAYALIVQQFPDDSLYGFRRFYPYRDPRLFTPTIPNFLEAAGWRLYRLRLKHNLYARYQADANWRIRIYQWSGAPPPPVTADPGIGLNDPNIPDLIYDGGQEV</sequence>
<gene>
    <name evidence="1" type="ORF">DXZ20_00990</name>
</gene>
<dbReference type="AlphaFoldDB" id="A0A6M0RDC1"/>
<evidence type="ECO:0000313" key="2">
    <source>
        <dbReference type="Proteomes" id="UP000481033"/>
    </source>
</evidence>
<proteinExistence type="predicted"/>
<name>A0A6M0RDC1_9CYAN</name>
<organism evidence="1 2">
    <name type="scientific">Adonisia turfae CCMR0081</name>
    <dbReference type="NCBI Taxonomy" id="2292702"/>
    <lineage>
        <taxon>Bacteria</taxon>
        <taxon>Bacillati</taxon>
        <taxon>Cyanobacteriota</taxon>
        <taxon>Adonisia</taxon>
        <taxon>Adonisia turfae</taxon>
    </lineage>
</organism>
<evidence type="ECO:0000313" key="1">
    <source>
        <dbReference type="EMBL" id="NEZ54297.1"/>
    </source>
</evidence>
<accession>A0A6M0RDC1</accession>
<dbReference type="Proteomes" id="UP000481033">
    <property type="component" value="Unassembled WGS sequence"/>
</dbReference>
<protein>
    <submittedName>
        <fullName evidence="1">Uncharacterized protein</fullName>
    </submittedName>
</protein>